<dbReference type="EMBL" id="JACAQA010000028">
    <property type="protein sequence ID" value="NWB88377.1"/>
    <property type="molecule type" value="Genomic_DNA"/>
</dbReference>
<gene>
    <name evidence="2" type="ORF">HX830_26255</name>
</gene>
<feature type="chain" id="PRO_5031319163" evidence="1">
    <location>
        <begin position="21"/>
        <end position="296"/>
    </location>
</feature>
<dbReference type="AlphaFoldDB" id="A0A7Y7WXJ8"/>
<comment type="caution">
    <text evidence="2">The sequence shown here is derived from an EMBL/GenBank/DDBJ whole genome shotgun (WGS) entry which is preliminary data.</text>
</comment>
<evidence type="ECO:0000313" key="2">
    <source>
        <dbReference type="EMBL" id="NWB88377.1"/>
    </source>
</evidence>
<organism evidence="2 3">
    <name type="scientific">Pseudomonas gingeri</name>
    <dbReference type="NCBI Taxonomy" id="117681"/>
    <lineage>
        <taxon>Bacteria</taxon>
        <taxon>Pseudomonadati</taxon>
        <taxon>Pseudomonadota</taxon>
        <taxon>Gammaproteobacteria</taxon>
        <taxon>Pseudomonadales</taxon>
        <taxon>Pseudomonadaceae</taxon>
        <taxon>Pseudomonas</taxon>
    </lineage>
</organism>
<dbReference type="RefSeq" id="WP_177103570.1">
    <property type="nucleotide sequence ID" value="NZ_JACAQA010000028.1"/>
</dbReference>
<evidence type="ECO:0000313" key="3">
    <source>
        <dbReference type="Proteomes" id="UP000522864"/>
    </source>
</evidence>
<name>A0A7Y7WXJ8_9PSED</name>
<proteinExistence type="predicted"/>
<keyword evidence="1" id="KW-0732">Signal</keyword>
<accession>A0A7Y7WXJ8</accession>
<feature type="signal peptide" evidence="1">
    <location>
        <begin position="1"/>
        <end position="20"/>
    </location>
</feature>
<evidence type="ECO:0000256" key="1">
    <source>
        <dbReference type="SAM" id="SignalP"/>
    </source>
</evidence>
<reference evidence="2 3" key="1">
    <citation type="submission" date="2020-04" db="EMBL/GenBank/DDBJ databases">
        <title>Molecular characterization of pseudomonads from Agaricus bisporus reveal novel blotch 2 pathogens in Western Europe.</title>
        <authorList>
            <person name="Taparia T."/>
            <person name="Krijger M."/>
            <person name="Haynes E."/>
            <person name="Elpinstone J.G."/>
            <person name="Noble R."/>
            <person name="Van Der Wolf J."/>
        </authorList>
    </citation>
    <scope>NUCLEOTIDE SEQUENCE [LARGE SCALE GENOMIC DNA]</scope>
    <source>
        <strain evidence="2 3">G9001</strain>
    </source>
</reference>
<protein>
    <submittedName>
        <fullName evidence="2">Uncharacterized protein</fullName>
    </submittedName>
</protein>
<dbReference type="Proteomes" id="UP000522864">
    <property type="component" value="Unassembled WGS sequence"/>
</dbReference>
<sequence>MLMRWCAPWLLYFAVSQVWAVEAEPKTLITSTVGDTSVQVSVLKAKSQSDDDKKIVTLTREGSQPITLKNVYFDVLYTDPDPTHAPNMIVVGRSGGANCCHTLHIISFAPSLHKQDIEAYNSDQFDMQEVAHGGPVLGFFDFSFAFWYHSFAGSPAPPVSLSWDAIQGRYVLNVAGMRKPAPSDVELEEDTQALLLEEVGTNDLWPPALLWRDMLTYIYSGNSASARTLMDTAWQPKWGEKQLFFTCFSQKLHAGWLWNYMDIGHLMKADGDFPKPISVPAGCTQSAPERTPTSHI</sequence>